<reference evidence="1" key="1">
    <citation type="journal article" date="2011" name="Environ. Microbiol.">
        <title>Time-series analyses of Monterey Bay coastal microbial picoplankton using a 'genome proxy' microarray.</title>
        <authorList>
            <person name="Rich V.I."/>
            <person name="Pham V.D."/>
            <person name="Eppley J."/>
            <person name="Shi Y."/>
            <person name="DeLong E.F."/>
        </authorList>
    </citation>
    <scope>NUCLEOTIDE SEQUENCE</scope>
</reference>
<sequence length="64" mass="7329">MAFFGKPLTSFREIQISTLFGHPSMGLTSVWFCFGRRHILECFLTPACVSRIEKNSVVQVKYTN</sequence>
<name>E0XV86_9RHOB</name>
<organism evidence="1">
    <name type="scientific">uncultured Rhodobacterales bacterium HF4000_03E16</name>
    <dbReference type="NCBI Taxonomy" id="710785"/>
    <lineage>
        <taxon>Bacteria</taxon>
        <taxon>Pseudomonadati</taxon>
        <taxon>Pseudomonadota</taxon>
        <taxon>Alphaproteobacteria</taxon>
        <taxon>Rhodobacterales</taxon>
        <taxon>environmental samples</taxon>
    </lineage>
</organism>
<dbReference type="EMBL" id="GU474886">
    <property type="protein sequence ID" value="ADI18327.1"/>
    <property type="molecule type" value="Genomic_DNA"/>
</dbReference>
<dbReference type="AlphaFoldDB" id="E0XV86"/>
<evidence type="ECO:0000313" key="1">
    <source>
        <dbReference type="EMBL" id="ADI18327.1"/>
    </source>
</evidence>
<proteinExistence type="predicted"/>
<protein>
    <submittedName>
        <fullName evidence="1">Uncharacterized protein</fullName>
    </submittedName>
</protein>
<accession>E0XV86</accession>